<dbReference type="Proteomes" id="UP000654345">
    <property type="component" value="Unassembled WGS sequence"/>
</dbReference>
<proteinExistence type="predicted"/>
<feature type="chain" id="PRO_5046888878" description="LppX_LprAFG lipoprotein" evidence="1">
    <location>
        <begin position="32"/>
        <end position="308"/>
    </location>
</feature>
<evidence type="ECO:0000256" key="1">
    <source>
        <dbReference type="SAM" id="SignalP"/>
    </source>
</evidence>
<organism evidence="2 3">
    <name type="scientific">Ktedonobacter robiniae</name>
    <dbReference type="NCBI Taxonomy" id="2778365"/>
    <lineage>
        <taxon>Bacteria</taxon>
        <taxon>Bacillati</taxon>
        <taxon>Chloroflexota</taxon>
        <taxon>Ktedonobacteria</taxon>
        <taxon>Ktedonobacterales</taxon>
        <taxon>Ktedonobacteraceae</taxon>
        <taxon>Ktedonobacter</taxon>
    </lineage>
</organism>
<name>A0ABQ3UL55_9CHLR</name>
<dbReference type="Gene3D" id="2.50.20.20">
    <property type="match status" value="1"/>
</dbReference>
<dbReference type="InterPro" id="IPR029046">
    <property type="entry name" value="LolA/LolB/LppX"/>
</dbReference>
<feature type="signal peptide" evidence="1">
    <location>
        <begin position="1"/>
        <end position="31"/>
    </location>
</feature>
<sequence length="308" mass="33503">MPQKMQLWMRSGMALALVSMLMLLLSACSQSSTGTGTTSTTPLEVVQKSSTAMQQLKSSHFKLQLTDDVKVPQVSTGNGTTQPQNVSANVNGEGDQAGTDNAKVQYTASAQGQSFPEQQVVKGNDVYLQVNGKWYVISKSDLQAEAGKLPLPSNVSLDQNSLLGLIQNSKITDYHTENVSGQQLRHLGAELDKEALRQLLKQNPQVASYFGVSQQNVDKVINGTKSVKANLDVWIDESQYYVHRTQLKINLVADGKLFSDSATQDFTVNMNSILDLSKFNDPVTIDAPANATRVTSLEQVLGVNLPKK</sequence>
<reference evidence="2 3" key="1">
    <citation type="journal article" date="2021" name="Int. J. Syst. Evol. Microbiol.">
        <title>Reticulibacter mediterranei gen. nov., sp. nov., within the new family Reticulibacteraceae fam. nov., and Ktedonospora formicarum gen. nov., sp. nov., Ktedonobacter robiniae sp. nov., Dictyobacter formicarum sp. nov. and Dictyobacter arantiisoli sp. nov., belonging to the class Ktedonobacteria.</title>
        <authorList>
            <person name="Yabe S."/>
            <person name="Zheng Y."/>
            <person name="Wang C.M."/>
            <person name="Sakai Y."/>
            <person name="Abe K."/>
            <person name="Yokota A."/>
            <person name="Donadio S."/>
            <person name="Cavaletti L."/>
            <person name="Monciardini P."/>
        </authorList>
    </citation>
    <scope>NUCLEOTIDE SEQUENCE [LARGE SCALE GENOMIC DNA]</scope>
    <source>
        <strain evidence="2 3">SOSP1-30</strain>
    </source>
</reference>
<dbReference type="RefSeq" id="WP_201370248.1">
    <property type="nucleotide sequence ID" value="NZ_BNJG01000001.1"/>
</dbReference>
<evidence type="ECO:0008006" key="4">
    <source>
        <dbReference type="Google" id="ProtNLM"/>
    </source>
</evidence>
<protein>
    <recommendedName>
        <fullName evidence="4">LppX_LprAFG lipoprotein</fullName>
    </recommendedName>
</protein>
<accession>A0ABQ3UL55</accession>
<comment type="caution">
    <text evidence="2">The sequence shown here is derived from an EMBL/GenBank/DDBJ whole genome shotgun (WGS) entry which is preliminary data.</text>
</comment>
<evidence type="ECO:0000313" key="2">
    <source>
        <dbReference type="EMBL" id="GHO53415.1"/>
    </source>
</evidence>
<gene>
    <name evidence="2" type="ORF">KSB_18900</name>
</gene>
<keyword evidence="3" id="KW-1185">Reference proteome</keyword>
<dbReference type="SUPFAM" id="SSF89392">
    <property type="entry name" value="Prokaryotic lipoproteins and lipoprotein localization factors"/>
    <property type="match status" value="1"/>
</dbReference>
<dbReference type="PROSITE" id="PS51257">
    <property type="entry name" value="PROKAR_LIPOPROTEIN"/>
    <property type="match status" value="1"/>
</dbReference>
<keyword evidence="1" id="KW-0732">Signal</keyword>
<evidence type="ECO:0000313" key="3">
    <source>
        <dbReference type="Proteomes" id="UP000654345"/>
    </source>
</evidence>
<dbReference type="EMBL" id="BNJG01000001">
    <property type="protein sequence ID" value="GHO53415.1"/>
    <property type="molecule type" value="Genomic_DNA"/>
</dbReference>